<gene>
    <name evidence="4" type="ORF">AAG570_009065</name>
</gene>
<dbReference type="PROSITE" id="PS51155">
    <property type="entry name" value="CHIT_BIND_RR_2"/>
    <property type="match status" value="1"/>
</dbReference>
<dbReference type="PROSITE" id="PS00233">
    <property type="entry name" value="CHIT_BIND_RR_1"/>
    <property type="match status" value="1"/>
</dbReference>
<comment type="caution">
    <text evidence="4">The sequence shown here is derived from an EMBL/GenBank/DDBJ whole genome shotgun (WGS) entry which is preliminary data.</text>
</comment>
<evidence type="ECO:0000256" key="3">
    <source>
        <dbReference type="SAM" id="MobiDB-lite"/>
    </source>
</evidence>
<protein>
    <submittedName>
        <fullName evidence="4">Uncharacterized protein</fullName>
    </submittedName>
</protein>
<evidence type="ECO:0000313" key="5">
    <source>
        <dbReference type="Proteomes" id="UP001558652"/>
    </source>
</evidence>
<keyword evidence="1 2" id="KW-0193">Cuticle</keyword>
<feature type="region of interest" description="Disordered" evidence="3">
    <location>
        <begin position="111"/>
        <end position="134"/>
    </location>
</feature>
<dbReference type="InterPro" id="IPR000618">
    <property type="entry name" value="Insect_cuticle"/>
</dbReference>
<dbReference type="Pfam" id="PF00379">
    <property type="entry name" value="Chitin_bind_4"/>
    <property type="match status" value="1"/>
</dbReference>
<feature type="compositionally biased region" description="Polar residues" evidence="3">
    <location>
        <begin position="198"/>
        <end position="216"/>
    </location>
</feature>
<evidence type="ECO:0000256" key="2">
    <source>
        <dbReference type="PROSITE-ProRule" id="PRU00497"/>
    </source>
</evidence>
<evidence type="ECO:0000256" key="1">
    <source>
        <dbReference type="ARBA" id="ARBA00022460"/>
    </source>
</evidence>
<dbReference type="Proteomes" id="UP001558652">
    <property type="component" value="Unassembled WGS sequence"/>
</dbReference>
<dbReference type="InterPro" id="IPR031311">
    <property type="entry name" value="CHIT_BIND_RR_consensus"/>
</dbReference>
<evidence type="ECO:0000313" key="4">
    <source>
        <dbReference type="EMBL" id="KAL1139004.1"/>
    </source>
</evidence>
<sequence>MASKRRNTFYQNKKQETTEIDEKGIIMGEFGFITADGVYHLTVYATDENGDFKILKMKNIKIGLPMEKLMMHVAPTTGINPAPVKEMVENMMKNNLQGVSGCSGCLIPTVSPTGKERESNGKLPPISASMSPVTKDPDIDIRFANINGIHNVGTTGKPFIQPNLISSQLANKQKFPSQITGPQGNVLFNQGSSPGGPTANQNTSPFSPTKGSQGNIPQKEPRGHMKIEDLMGILYKFNYTLKFHGHHEVGDRAGNKEGGYFFNGRDGFGRDVKYIANEFGYQPNISLVELDSDNTPKEETEKLMNRLKGYEFKWFYLK</sequence>
<name>A0ABD0ZG11_9HEMI</name>
<dbReference type="PANTHER" id="PTHR10380:SF173">
    <property type="entry name" value="CUTICULAR PROTEIN 47EF, ISOFORM C-RELATED"/>
    <property type="match status" value="1"/>
</dbReference>
<accession>A0ABD0ZG11</accession>
<feature type="region of interest" description="Disordered" evidence="3">
    <location>
        <begin position="175"/>
        <end position="222"/>
    </location>
</feature>
<dbReference type="AlphaFoldDB" id="A0ABD0ZG11"/>
<keyword evidence="5" id="KW-1185">Reference proteome</keyword>
<dbReference type="EMBL" id="JBFDAA010000003">
    <property type="protein sequence ID" value="KAL1139004.1"/>
    <property type="molecule type" value="Genomic_DNA"/>
</dbReference>
<reference evidence="4 5" key="1">
    <citation type="submission" date="2024-07" db="EMBL/GenBank/DDBJ databases">
        <title>Chromosome-level genome assembly of the water stick insect Ranatra chinensis (Heteroptera: Nepidae).</title>
        <authorList>
            <person name="Liu X."/>
        </authorList>
    </citation>
    <scope>NUCLEOTIDE SEQUENCE [LARGE SCALE GENOMIC DNA]</scope>
    <source>
        <strain evidence="4">Cailab_2021Rc</strain>
        <tissue evidence="4">Muscle</tissue>
    </source>
</reference>
<dbReference type="GO" id="GO:0042302">
    <property type="term" value="F:structural constituent of cuticle"/>
    <property type="evidence" value="ECO:0007669"/>
    <property type="project" value="UniProtKB-UniRule"/>
</dbReference>
<dbReference type="PANTHER" id="PTHR10380">
    <property type="entry name" value="CUTICLE PROTEIN"/>
    <property type="match status" value="1"/>
</dbReference>
<proteinExistence type="predicted"/>
<organism evidence="4 5">
    <name type="scientific">Ranatra chinensis</name>
    <dbReference type="NCBI Taxonomy" id="642074"/>
    <lineage>
        <taxon>Eukaryota</taxon>
        <taxon>Metazoa</taxon>
        <taxon>Ecdysozoa</taxon>
        <taxon>Arthropoda</taxon>
        <taxon>Hexapoda</taxon>
        <taxon>Insecta</taxon>
        <taxon>Pterygota</taxon>
        <taxon>Neoptera</taxon>
        <taxon>Paraneoptera</taxon>
        <taxon>Hemiptera</taxon>
        <taxon>Heteroptera</taxon>
        <taxon>Panheteroptera</taxon>
        <taxon>Nepomorpha</taxon>
        <taxon>Nepidae</taxon>
        <taxon>Ranatrinae</taxon>
        <taxon>Ranatra</taxon>
    </lineage>
</organism>
<feature type="compositionally biased region" description="Polar residues" evidence="3">
    <location>
        <begin position="175"/>
        <end position="192"/>
    </location>
</feature>
<dbReference type="InterPro" id="IPR050468">
    <property type="entry name" value="Cuticle_Struct_Prot"/>
</dbReference>